<dbReference type="Gene3D" id="3.40.50.12780">
    <property type="entry name" value="N-terminal domain of ligase-like"/>
    <property type="match status" value="1"/>
</dbReference>
<name>A0A318Z808_9EURO</name>
<keyword evidence="2" id="KW-0597">Phosphoprotein</keyword>
<dbReference type="EMBL" id="KZ821243">
    <property type="protein sequence ID" value="PYH43451.1"/>
    <property type="molecule type" value="Genomic_DNA"/>
</dbReference>
<dbReference type="Pfam" id="PF07993">
    <property type="entry name" value="NAD_binding_4"/>
    <property type="match status" value="1"/>
</dbReference>
<dbReference type="SUPFAM" id="SSF47336">
    <property type="entry name" value="ACP-like"/>
    <property type="match status" value="1"/>
</dbReference>
<dbReference type="PANTHER" id="PTHR43439">
    <property type="entry name" value="PHENYLACETATE-COENZYME A LIGASE"/>
    <property type="match status" value="1"/>
</dbReference>
<sequence length="1035" mass="114005">MADQPGARLWPAIVDHRARSAPTELVGLIPKGSEVADGYQELTFAALARAVDACARWIEARIGRAKEPETIAYMATNDVRYLVFLLAAHKTGYQPLLPSTRLSDEGYKHILTGMKCEKFFYTPDKQRRVSEIQAVHPSTKPFEVPSLTEFLESESSPYPFEKTFNEAEDEVAIIIHSSGTTGMPKPVPLTHGFLATMDMAAYLSRPQGRRSALLHDLEPGQRVLATAPLFHLMGLIAFTEALFHQIPFVMCPDKPLSVDLLVDVIQTTHPTAVLLPPSILEDISHSPQARAALRTLQAVYFAGAPLAPEVGNALEAETKVITVIGSSEMGLINSFVPEGEKVWGYFEWNPAYGVKMEPQDDGLYELVIPRRADSRRIHGIFHTFPHLNEYHSNDLFVPHPERPNLWKYHGRKDDVLVLSNGEKLNPVTLEKVLEGHPRVKHALVVGQSRFQTALLVEPASPVADEKEFVDAIWPTVERANETVPKYGRVSKNKIRLASPSKPFKVTPKGTTQRRAVNHDYAEEIDAIYAAAAAAAAAGVPPLPETLDRAHLCEYVRTLVADILGRADLADDEDFYGAGLDSLQTIQLARTLQTAVSARMSAEVALNQQQIYAHPTVAQLAQSLVDLLHGNTRTTRVSRPERLANMIAKYTSQLPPFRPPPAALPAQSTVILTGSTGSLGTYLLHRLLTNPSIAKVYCFNRGATAAERQRDSFEAKGLDTQLLADANRVEFLPVAFGAPQFGLPDQLYTSLLEQVDLIIHNAWKVNFNHPLESFEDPHIRGVLEFVRFSQASAYRAHLAFVSSVSTVGSWSQEMGPVVPEAPVQDVRAVLEQGYGESKYVSEQLCAAAATQAGVPTTVLRVGQIGGPTTRQGKWNVDEWVPTLVKTSVALRKVPRDLGQCRIDWVPVDTLATITVELTQTRRKEQSHNPHAVYHLVNPTTVAWEELVPAIQAKYPEVAAVSFAEWIGELEAVQSPSEEEVRAKPALKLLPFYRGLSGSVLSAEIAVEQTRQGSETMARLGGVTGQLMGNWLDQWGF</sequence>
<dbReference type="PANTHER" id="PTHR43439:SF2">
    <property type="entry name" value="ENZYME, PUTATIVE (JCVI)-RELATED"/>
    <property type="match status" value="1"/>
</dbReference>
<dbReference type="Gene3D" id="1.10.1200.10">
    <property type="entry name" value="ACP-like"/>
    <property type="match status" value="1"/>
</dbReference>
<dbReference type="PROSITE" id="PS00012">
    <property type="entry name" value="PHOSPHOPANTETHEINE"/>
    <property type="match status" value="1"/>
</dbReference>
<dbReference type="PROSITE" id="PS50075">
    <property type="entry name" value="CARRIER"/>
    <property type="match status" value="1"/>
</dbReference>
<proteinExistence type="predicted"/>
<dbReference type="AlphaFoldDB" id="A0A318Z808"/>
<dbReference type="Pfam" id="PF23562">
    <property type="entry name" value="AMP-binding_C_3"/>
    <property type="match status" value="1"/>
</dbReference>
<dbReference type="STRING" id="1450539.A0A318Z808"/>
<dbReference type="RefSeq" id="XP_025429433.1">
    <property type="nucleotide sequence ID" value="XM_025579244.1"/>
</dbReference>
<dbReference type="InterPro" id="IPR006162">
    <property type="entry name" value="Ppantetheine_attach_site"/>
</dbReference>
<dbReference type="Pfam" id="PF00550">
    <property type="entry name" value="PP-binding"/>
    <property type="match status" value="1"/>
</dbReference>
<dbReference type="InterPro" id="IPR009081">
    <property type="entry name" value="PP-bd_ACP"/>
</dbReference>
<reference evidence="4 5" key="1">
    <citation type="submission" date="2016-12" db="EMBL/GenBank/DDBJ databases">
        <title>The genomes of Aspergillus section Nigri reveals drivers in fungal speciation.</title>
        <authorList>
            <consortium name="DOE Joint Genome Institute"/>
            <person name="Vesth T.C."/>
            <person name="Nybo J."/>
            <person name="Theobald S."/>
            <person name="Brandl J."/>
            <person name="Frisvad J.C."/>
            <person name="Nielsen K.F."/>
            <person name="Lyhne E.K."/>
            <person name="Kogle M.E."/>
            <person name="Kuo A."/>
            <person name="Riley R."/>
            <person name="Clum A."/>
            <person name="Nolan M."/>
            <person name="Lipzen A."/>
            <person name="Salamov A."/>
            <person name="Henrissat B."/>
            <person name="Wiebenga A."/>
            <person name="De Vries R.P."/>
            <person name="Grigoriev I.V."/>
            <person name="Mortensen U.H."/>
            <person name="Andersen M.R."/>
            <person name="Baker S.E."/>
        </authorList>
    </citation>
    <scope>NUCLEOTIDE SEQUENCE [LARGE SCALE GENOMIC DNA]</scope>
    <source>
        <strain evidence="4 5">JOP 1030-1</strain>
    </source>
</reference>
<dbReference type="InterPro" id="IPR013120">
    <property type="entry name" value="FAR_NAD-bd"/>
</dbReference>
<dbReference type="InterPro" id="IPR036736">
    <property type="entry name" value="ACP-like_sf"/>
</dbReference>
<dbReference type="Pfam" id="PF00501">
    <property type="entry name" value="AMP-binding"/>
    <property type="match status" value="1"/>
</dbReference>
<accession>A0A318Z808</accession>
<dbReference type="PROSITE" id="PS00455">
    <property type="entry name" value="AMP_BINDING"/>
    <property type="match status" value="1"/>
</dbReference>
<dbReference type="InterPro" id="IPR051414">
    <property type="entry name" value="Adenylate-forming_Reductase"/>
</dbReference>
<dbReference type="InterPro" id="IPR000873">
    <property type="entry name" value="AMP-dep_synth/lig_dom"/>
</dbReference>
<keyword evidence="5" id="KW-1185">Reference proteome</keyword>
<dbReference type="InterPro" id="IPR036291">
    <property type="entry name" value="NAD(P)-bd_dom_sf"/>
</dbReference>
<dbReference type="InterPro" id="IPR020845">
    <property type="entry name" value="AMP-binding_CS"/>
</dbReference>
<feature type="domain" description="Carrier" evidence="3">
    <location>
        <begin position="546"/>
        <end position="627"/>
    </location>
</feature>
<dbReference type="Proteomes" id="UP000248349">
    <property type="component" value="Unassembled WGS sequence"/>
</dbReference>
<dbReference type="InterPro" id="IPR020806">
    <property type="entry name" value="PKS_PP-bd"/>
</dbReference>
<dbReference type="GO" id="GO:0031177">
    <property type="term" value="F:phosphopantetheine binding"/>
    <property type="evidence" value="ECO:0007669"/>
    <property type="project" value="InterPro"/>
</dbReference>
<dbReference type="InterPro" id="IPR042099">
    <property type="entry name" value="ANL_N_sf"/>
</dbReference>
<dbReference type="GeneID" id="37080473"/>
<gene>
    <name evidence="4" type="ORF">BP01DRAFT_417213</name>
</gene>
<evidence type="ECO:0000313" key="4">
    <source>
        <dbReference type="EMBL" id="PYH43451.1"/>
    </source>
</evidence>
<evidence type="ECO:0000256" key="1">
    <source>
        <dbReference type="ARBA" id="ARBA00022450"/>
    </source>
</evidence>
<evidence type="ECO:0000256" key="2">
    <source>
        <dbReference type="ARBA" id="ARBA00022553"/>
    </source>
</evidence>
<keyword evidence="1" id="KW-0596">Phosphopantetheine</keyword>
<evidence type="ECO:0000259" key="3">
    <source>
        <dbReference type="PROSITE" id="PS50075"/>
    </source>
</evidence>
<dbReference type="OrthoDB" id="429813at2759"/>
<dbReference type="SUPFAM" id="SSF56801">
    <property type="entry name" value="Acetyl-CoA synthetase-like"/>
    <property type="match status" value="1"/>
</dbReference>
<evidence type="ECO:0000313" key="5">
    <source>
        <dbReference type="Proteomes" id="UP000248349"/>
    </source>
</evidence>
<dbReference type="Gene3D" id="3.40.50.720">
    <property type="entry name" value="NAD(P)-binding Rossmann-like Domain"/>
    <property type="match status" value="1"/>
</dbReference>
<dbReference type="SMART" id="SM00823">
    <property type="entry name" value="PKS_PP"/>
    <property type="match status" value="1"/>
</dbReference>
<dbReference type="SUPFAM" id="SSF51735">
    <property type="entry name" value="NAD(P)-binding Rossmann-fold domains"/>
    <property type="match status" value="1"/>
</dbReference>
<organism evidence="4 5">
    <name type="scientific">Aspergillus saccharolyticus JOP 1030-1</name>
    <dbReference type="NCBI Taxonomy" id="1450539"/>
    <lineage>
        <taxon>Eukaryota</taxon>
        <taxon>Fungi</taxon>
        <taxon>Dikarya</taxon>
        <taxon>Ascomycota</taxon>
        <taxon>Pezizomycotina</taxon>
        <taxon>Eurotiomycetes</taxon>
        <taxon>Eurotiomycetidae</taxon>
        <taxon>Eurotiales</taxon>
        <taxon>Aspergillaceae</taxon>
        <taxon>Aspergillus</taxon>
        <taxon>Aspergillus subgen. Circumdati</taxon>
    </lineage>
</organism>
<protein>
    <submittedName>
        <fullName evidence="4">NRPS-like enzyme</fullName>
    </submittedName>
</protein>